<evidence type="ECO:0000313" key="2">
    <source>
        <dbReference type="Proteomes" id="UP000561459"/>
    </source>
</evidence>
<name>A0A7W6FZV7_9SPHN</name>
<proteinExistence type="predicted"/>
<organism evidence="1 2">
    <name type="scientific">Novosphingobium fluoreni</name>
    <dbReference type="NCBI Taxonomy" id="1391222"/>
    <lineage>
        <taxon>Bacteria</taxon>
        <taxon>Pseudomonadati</taxon>
        <taxon>Pseudomonadota</taxon>
        <taxon>Alphaproteobacteria</taxon>
        <taxon>Sphingomonadales</taxon>
        <taxon>Sphingomonadaceae</taxon>
        <taxon>Novosphingobium</taxon>
    </lineage>
</organism>
<keyword evidence="2" id="KW-1185">Reference proteome</keyword>
<dbReference type="AlphaFoldDB" id="A0A7W6FZV7"/>
<protein>
    <submittedName>
        <fullName evidence="1">Uncharacterized protein</fullName>
    </submittedName>
</protein>
<comment type="caution">
    <text evidence="1">The sequence shown here is derived from an EMBL/GenBank/DDBJ whole genome shotgun (WGS) entry which is preliminary data.</text>
</comment>
<dbReference type="RefSeq" id="WP_221226179.1">
    <property type="nucleotide sequence ID" value="NZ_JACIDY010000009.1"/>
</dbReference>
<dbReference type="EMBL" id="JACIDY010000009">
    <property type="protein sequence ID" value="MBB3941505.1"/>
    <property type="molecule type" value="Genomic_DNA"/>
</dbReference>
<sequence length="66" mass="7456">MQPLKLSCSDHEGGGAVRFQQWDGAKWTVISDWIQADRPLLRPIIEASARQYAREKGITPRDCSKS</sequence>
<dbReference type="Proteomes" id="UP000561459">
    <property type="component" value="Unassembled WGS sequence"/>
</dbReference>
<gene>
    <name evidence="1" type="ORF">GGR39_003182</name>
</gene>
<reference evidence="1 2" key="1">
    <citation type="submission" date="2020-08" db="EMBL/GenBank/DDBJ databases">
        <title>Genomic Encyclopedia of Type Strains, Phase IV (KMG-IV): sequencing the most valuable type-strain genomes for metagenomic binning, comparative biology and taxonomic classification.</title>
        <authorList>
            <person name="Goeker M."/>
        </authorList>
    </citation>
    <scope>NUCLEOTIDE SEQUENCE [LARGE SCALE GENOMIC DNA]</scope>
    <source>
        <strain evidence="1 2">DSM 27568</strain>
    </source>
</reference>
<evidence type="ECO:0000313" key="1">
    <source>
        <dbReference type="EMBL" id="MBB3941505.1"/>
    </source>
</evidence>
<accession>A0A7W6FZV7</accession>